<dbReference type="STRING" id="649639.Bcell_2063"/>
<dbReference type="InterPro" id="IPR043128">
    <property type="entry name" value="Rev_trsase/Diguanyl_cyclase"/>
</dbReference>
<sequence>MNEVPSNLLQALENDITQIAILYDISMIVGINDRDHLMSLILDKATRTLSSDMAVVILKNNHVLEAVCSRGVLISEVDRLLGDDSLQSDIINLCDNVQNSHFVKESTDGIDFAGTKYATLLFQPIKSQGHVLGVIIIGRLLKSGFNREELKLFSLLAQKAYVSLENIKLREEVYLQSITDALTGLYNFRYIESKMSKTLQDAEERQQNLTLVLMDFLHFKDVNDRLGHKMGNHVLAQFGSFLREQFPENDCCRIGGDEFLIVFVDKTLEEVKRECEKIKSFVHRKSVKDIISRGINFGVDVGFSRYREDGYNYGELYKVADARMYEDKAKNKREQ</sequence>
<feature type="domain" description="GGDEF" evidence="1">
    <location>
        <begin position="207"/>
        <end position="335"/>
    </location>
</feature>
<dbReference type="InterPro" id="IPR029787">
    <property type="entry name" value="Nucleotide_cyclase"/>
</dbReference>
<dbReference type="Gene3D" id="3.30.450.40">
    <property type="match status" value="1"/>
</dbReference>
<dbReference type="NCBIfam" id="TIGR00254">
    <property type="entry name" value="GGDEF"/>
    <property type="match status" value="1"/>
</dbReference>
<dbReference type="PROSITE" id="PS50887">
    <property type="entry name" value="GGDEF"/>
    <property type="match status" value="1"/>
</dbReference>
<dbReference type="eggNOG" id="COG3706">
    <property type="taxonomic scope" value="Bacteria"/>
</dbReference>
<name>E6U113_EVAC2</name>
<evidence type="ECO:0000313" key="3">
    <source>
        <dbReference type="Proteomes" id="UP000001401"/>
    </source>
</evidence>
<dbReference type="GO" id="GO:0043709">
    <property type="term" value="P:cell adhesion involved in single-species biofilm formation"/>
    <property type="evidence" value="ECO:0007669"/>
    <property type="project" value="TreeGrafter"/>
</dbReference>
<dbReference type="SUPFAM" id="SSF55781">
    <property type="entry name" value="GAF domain-like"/>
    <property type="match status" value="1"/>
</dbReference>
<dbReference type="KEGG" id="bco:Bcell_2063"/>
<dbReference type="InterPro" id="IPR050469">
    <property type="entry name" value="Diguanylate_Cyclase"/>
</dbReference>
<dbReference type="RefSeq" id="WP_013488661.1">
    <property type="nucleotide sequence ID" value="NC_014829.1"/>
</dbReference>
<dbReference type="InterPro" id="IPR029016">
    <property type="entry name" value="GAF-like_dom_sf"/>
</dbReference>
<dbReference type="PANTHER" id="PTHR45138">
    <property type="entry name" value="REGULATORY COMPONENTS OF SENSORY TRANSDUCTION SYSTEM"/>
    <property type="match status" value="1"/>
</dbReference>
<dbReference type="InterPro" id="IPR003018">
    <property type="entry name" value="GAF"/>
</dbReference>
<evidence type="ECO:0000259" key="1">
    <source>
        <dbReference type="PROSITE" id="PS50887"/>
    </source>
</evidence>
<keyword evidence="3" id="KW-1185">Reference proteome</keyword>
<organism evidence="2 3">
    <name type="scientific">Evansella cellulosilytica (strain ATCC 21833 / DSM 2522 / FERM P-1141 / JCM 9156 / N-4)</name>
    <name type="common">Bacillus cellulosilyticus</name>
    <dbReference type="NCBI Taxonomy" id="649639"/>
    <lineage>
        <taxon>Bacteria</taxon>
        <taxon>Bacillati</taxon>
        <taxon>Bacillota</taxon>
        <taxon>Bacilli</taxon>
        <taxon>Bacillales</taxon>
        <taxon>Bacillaceae</taxon>
        <taxon>Evansella</taxon>
    </lineage>
</organism>
<reference evidence="2 3" key="1">
    <citation type="submission" date="2010-12" db="EMBL/GenBank/DDBJ databases">
        <title>Complete sequence of Bacillus cellulosilyticus DSM 2522.</title>
        <authorList>
            <consortium name="US DOE Joint Genome Institute"/>
            <person name="Lucas S."/>
            <person name="Copeland A."/>
            <person name="Lapidus A."/>
            <person name="Cheng J.-F."/>
            <person name="Bruce D."/>
            <person name="Goodwin L."/>
            <person name="Pitluck S."/>
            <person name="Chertkov O."/>
            <person name="Detter J.C."/>
            <person name="Han C."/>
            <person name="Tapia R."/>
            <person name="Land M."/>
            <person name="Hauser L."/>
            <person name="Jeffries C."/>
            <person name="Kyrpides N."/>
            <person name="Ivanova N."/>
            <person name="Mikhailova N."/>
            <person name="Brumm P."/>
            <person name="Mead D."/>
            <person name="Woyke T."/>
        </authorList>
    </citation>
    <scope>NUCLEOTIDE SEQUENCE [LARGE SCALE GENOMIC DNA]</scope>
    <source>
        <strain evidence="3">ATCC 21833 / DSM 2522 / FERM P-1141 / JCM 9156 / N-4</strain>
    </source>
</reference>
<dbReference type="InterPro" id="IPR000160">
    <property type="entry name" value="GGDEF_dom"/>
</dbReference>
<dbReference type="SMART" id="SM00267">
    <property type="entry name" value="GGDEF"/>
    <property type="match status" value="1"/>
</dbReference>
<dbReference type="GO" id="GO:0052621">
    <property type="term" value="F:diguanylate cyclase activity"/>
    <property type="evidence" value="ECO:0007669"/>
    <property type="project" value="TreeGrafter"/>
</dbReference>
<dbReference type="EMBL" id="CP002394">
    <property type="protein sequence ID" value="ADU30325.1"/>
    <property type="molecule type" value="Genomic_DNA"/>
</dbReference>
<protein>
    <submittedName>
        <fullName evidence="2">Diguanylate cyclase</fullName>
    </submittedName>
</protein>
<proteinExistence type="predicted"/>
<gene>
    <name evidence="2" type="ordered locus">Bcell_2063</name>
</gene>
<dbReference type="PANTHER" id="PTHR45138:SF9">
    <property type="entry name" value="DIGUANYLATE CYCLASE DGCM-RELATED"/>
    <property type="match status" value="1"/>
</dbReference>
<dbReference type="Pfam" id="PF13185">
    <property type="entry name" value="GAF_2"/>
    <property type="match status" value="1"/>
</dbReference>
<evidence type="ECO:0000313" key="2">
    <source>
        <dbReference type="EMBL" id="ADU30325.1"/>
    </source>
</evidence>
<dbReference type="SUPFAM" id="SSF55073">
    <property type="entry name" value="Nucleotide cyclase"/>
    <property type="match status" value="1"/>
</dbReference>
<dbReference type="GO" id="GO:0005886">
    <property type="term" value="C:plasma membrane"/>
    <property type="evidence" value="ECO:0007669"/>
    <property type="project" value="TreeGrafter"/>
</dbReference>
<dbReference type="Gene3D" id="3.30.70.270">
    <property type="match status" value="1"/>
</dbReference>
<dbReference type="Proteomes" id="UP000001401">
    <property type="component" value="Chromosome"/>
</dbReference>
<dbReference type="OrthoDB" id="9759607at2"/>
<dbReference type="Pfam" id="PF00990">
    <property type="entry name" value="GGDEF"/>
    <property type="match status" value="1"/>
</dbReference>
<accession>E6U113</accession>
<dbReference type="CDD" id="cd01949">
    <property type="entry name" value="GGDEF"/>
    <property type="match status" value="1"/>
</dbReference>
<dbReference type="AlphaFoldDB" id="E6U113"/>
<dbReference type="GO" id="GO:1902201">
    <property type="term" value="P:negative regulation of bacterial-type flagellum-dependent cell motility"/>
    <property type="evidence" value="ECO:0007669"/>
    <property type="project" value="TreeGrafter"/>
</dbReference>
<dbReference type="HOGENOM" id="CLU_828089_0_0_9"/>